<protein>
    <submittedName>
        <fullName evidence="1">Uncharacterized protein</fullName>
    </submittedName>
</protein>
<reference evidence="1" key="1">
    <citation type="journal article" date="2021" name="Open Biol.">
        <title>Shared evolutionary footprints suggest mitochondrial oxidative damage underlies multiple complex I losses in fungi.</title>
        <authorList>
            <person name="Schikora-Tamarit M.A."/>
            <person name="Marcet-Houben M."/>
            <person name="Nosek J."/>
            <person name="Gabaldon T."/>
        </authorList>
    </citation>
    <scope>NUCLEOTIDE SEQUENCE</scope>
    <source>
        <strain evidence="1">CBS2887</strain>
    </source>
</reference>
<organism evidence="1 2">
    <name type="scientific">Wickerhamomyces pijperi</name>
    <name type="common">Yeast</name>
    <name type="synonym">Pichia pijperi</name>
    <dbReference type="NCBI Taxonomy" id="599730"/>
    <lineage>
        <taxon>Eukaryota</taxon>
        <taxon>Fungi</taxon>
        <taxon>Dikarya</taxon>
        <taxon>Ascomycota</taxon>
        <taxon>Saccharomycotina</taxon>
        <taxon>Saccharomycetes</taxon>
        <taxon>Phaffomycetales</taxon>
        <taxon>Wickerhamomycetaceae</taxon>
        <taxon>Wickerhamomyces</taxon>
    </lineage>
</organism>
<name>A0A9P8QAI5_WICPI</name>
<evidence type="ECO:0000313" key="1">
    <source>
        <dbReference type="EMBL" id="KAH3687028.1"/>
    </source>
</evidence>
<comment type="caution">
    <text evidence="1">The sequence shown here is derived from an EMBL/GenBank/DDBJ whole genome shotgun (WGS) entry which is preliminary data.</text>
</comment>
<reference evidence="1" key="2">
    <citation type="submission" date="2021-01" db="EMBL/GenBank/DDBJ databases">
        <authorList>
            <person name="Schikora-Tamarit M.A."/>
        </authorList>
    </citation>
    <scope>NUCLEOTIDE SEQUENCE</scope>
    <source>
        <strain evidence="1">CBS2887</strain>
    </source>
</reference>
<dbReference type="Proteomes" id="UP000774326">
    <property type="component" value="Unassembled WGS sequence"/>
</dbReference>
<proteinExistence type="predicted"/>
<dbReference type="AlphaFoldDB" id="A0A9P8QAI5"/>
<gene>
    <name evidence="1" type="ORF">WICPIJ_002000</name>
</gene>
<evidence type="ECO:0000313" key="2">
    <source>
        <dbReference type="Proteomes" id="UP000774326"/>
    </source>
</evidence>
<dbReference type="EMBL" id="JAEUBG010001040">
    <property type="protein sequence ID" value="KAH3687028.1"/>
    <property type="molecule type" value="Genomic_DNA"/>
</dbReference>
<accession>A0A9P8QAI5</accession>
<sequence>MFAVMVESDTAANSVLPIFPTEKTEATLREYCNKKVITKGMENLIRINSSVKMLVCTSGRVPVALRCFNVD</sequence>
<keyword evidence="2" id="KW-1185">Reference proteome</keyword>